<organism evidence="4 5">
    <name type="scientific">Parasediminibacterium paludis</name>
    <dbReference type="NCBI Taxonomy" id="908966"/>
    <lineage>
        <taxon>Bacteria</taxon>
        <taxon>Pseudomonadati</taxon>
        <taxon>Bacteroidota</taxon>
        <taxon>Chitinophagia</taxon>
        <taxon>Chitinophagales</taxon>
        <taxon>Chitinophagaceae</taxon>
        <taxon>Parasediminibacterium</taxon>
    </lineage>
</organism>
<keyword evidence="5" id="KW-1185">Reference proteome</keyword>
<keyword evidence="2" id="KW-1133">Transmembrane helix</keyword>
<dbReference type="RefSeq" id="WP_379013739.1">
    <property type="nucleotide sequence ID" value="NZ_JBHSDC010000016.1"/>
</dbReference>
<feature type="transmembrane region" description="Helical" evidence="2">
    <location>
        <begin position="43"/>
        <end position="63"/>
    </location>
</feature>
<proteinExistence type="predicted"/>
<evidence type="ECO:0000256" key="1">
    <source>
        <dbReference type="SAM" id="MobiDB-lite"/>
    </source>
</evidence>
<accession>A0ABV8PV89</accession>
<keyword evidence="2" id="KW-0812">Transmembrane</keyword>
<protein>
    <submittedName>
        <fullName evidence="4">Outer membrane beta-barrel protein</fullName>
    </submittedName>
</protein>
<dbReference type="Pfam" id="PF13568">
    <property type="entry name" value="OMP_b-brl_2"/>
    <property type="match status" value="1"/>
</dbReference>
<dbReference type="EMBL" id="JBHSDC010000016">
    <property type="protein sequence ID" value="MFC4232044.1"/>
    <property type="molecule type" value="Genomic_DNA"/>
</dbReference>
<dbReference type="InterPro" id="IPR025665">
    <property type="entry name" value="Beta-barrel_OMP_2"/>
</dbReference>
<evidence type="ECO:0000256" key="2">
    <source>
        <dbReference type="SAM" id="Phobius"/>
    </source>
</evidence>
<sequence length="473" mass="52755">MNNQNNRDAFEQFLLDETDKHQMFASDAAWANISKQVQKEKSWPALTIVAFLIVIGLSVTTFLNYPPDNILAKAHYNDSVQLAHQKEEAAIIASMAKDDDLESRISSQKITAKTFAAIAKHQQAAALAAIVPTEPVVEIQAKPSVIMTDKVRRPLAVKENGLTSTGLSFTKDENLPLITMPAKDEVTTAPNAEADKSDNKSDNNASKADMTDDVYKDYFATLLKMKTTRKSARWTYDIYATPSKSYRNLEDDKVRDQYTTTSIPNAISNSSTTTLSNAVKHKPALGLEAGIAVGYNLTPRLVIKAGLQFNIRQYYIDAYQTYGIATIAIIQNNRLDSLTFYSRFGSAGSSYSETKLDNRLYQLSLPLGVEWAAFDGKKLGVSVGASVQPTFTLNKSVYLISTDYKYYANGESFFRKWNMNTALNLNLTYKINGAKIYIGPQVRYQHLPTYNDAYPIKEYRLDYGVKIGFIQGL</sequence>
<reference evidence="5" key="1">
    <citation type="journal article" date="2019" name="Int. J. Syst. Evol. Microbiol.">
        <title>The Global Catalogue of Microorganisms (GCM) 10K type strain sequencing project: providing services to taxonomists for standard genome sequencing and annotation.</title>
        <authorList>
            <consortium name="The Broad Institute Genomics Platform"/>
            <consortium name="The Broad Institute Genome Sequencing Center for Infectious Disease"/>
            <person name="Wu L."/>
            <person name="Ma J."/>
        </authorList>
    </citation>
    <scope>NUCLEOTIDE SEQUENCE [LARGE SCALE GENOMIC DNA]</scope>
    <source>
        <strain evidence="5">CECT 8010</strain>
    </source>
</reference>
<evidence type="ECO:0000313" key="5">
    <source>
        <dbReference type="Proteomes" id="UP001595906"/>
    </source>
</evidence>
<comment type="caution">
    <text evidence="4">The sequence shown here is derived from an EMBL/GenBank/DDBJ whole genome shotgun (WGS) entry which is preliminary data.</text>
</comment>
<evidence type="ECO:0000259" key="3">
    <source>
        <dbReference type="Pfam" id="PF13568"/>
    </source>
</evidence>
<evidence type="ECO:0000313" key="4">
    <source>
        <dbReference type="EMBL" id="MFC4232044.1"/>
    </source>
</evidence>
<feature type="domain" description="Outer membrane protein beta-barrel" evidence="3">
    <location>
        <begin position="276"/>
        <end position="444"/>
    </location>
</feature>
<dbReference type="Proteomes" id="UP001595906">
    <property type="component" value="Unassembled WGS sequence"/>
</dbReference>
<name>A0ABV8PV89_9BACT</name>
<feature type="region of interest" description="Disordered" evidence="1">
    <location>
        <begin position="183"/>
        <end position="207"/>
    </location>
</feature>
<gene>
    <name evidence="4" type="ORF">ACFOW1_09085</name>
</gene>
<keyword evidence="2" id="KW-0472">Membrane</keyword>